<organism evidence="2 3">
    <name type="scientific">Brevibacillus brevis</name>
    <name type="common">Bacillus brevis</name>
    <dbReference type="NCBI Taxonomy" id="1393"/>
    <lineage>
        <taxon>Bacteria</taxon>
        <taxon>Bacillati</taxon>
        <taxon>Bacillota</taxon>
        <taxon>Bacilli</taxon>
        <taxon>Bacillales</taxon>
        <taxon>Paenibacillaceae</taxon>
        <taxon>Brevibacillus</taxon>
    </lineage>
</organism>
<dbReference type="InterPro" id="IPR020941">
    <property type="entry name" value="SUFU-like_domain"/>
</dbReference>
<accession>A0A517IFD3</accession>
<gene>
    <name evidence="2" type="ORF">FPS98_28335</name>
</gene>
<feature type="domain" description="Suppressor of fused-like" evidence="1">
    <location>
        <begin position="208"/>
        <end position="348"/>
    </location>
</feature>
<proteinExistence type="predicted"/>
<dbReference type="Pfam" id="PF05076">
    <property type="entry name" value="SUFU"/>
    <property type="match status" value="1"/>
</dbReference>
<evidence type="ECO:0000313" key="2">
    <source>
        <dbReference type="EMBL" id="QDS37569.1"/>
    </source>
</evidence>
<sequence>MKNILLEEFSPICPIQAFVEEDENGVFFYLWDYPGEEHASIRSCWVRNYGPAPDSIDFDTMQDGQAPMLPRDCCAHPDGADRLDPEQLSIVWLEEGDAAALLYEDEVLCVIPAWAGPSPDGSHYPSYARDCTGESHLCFPLGTPETNAMFARIDAAQHFWTSWNGNPWPDIQQQFMDAITSTLGPVKQYYGIDGGHWPPKALVTIEKGEVTYAMTLGVSIMRQPKVEQYTEEPEQLRRFELAFACETKWLAQNEQQLLAYISGQTSLPWSYMTFLAQGHTIPCQEISQVDSRFSSMLLAKPEDAPSIPLPLMTGDPVNLLWMIPITAEEQQYAEMNGSEQLTQHSEGDGANWIFNGVAKFMKEA</sequence>
<dbReference type="RefSeq" id="WP_144619082.1">
    <property type="nucleotide sequence ID" value="NZ_CP042161.1"/>
</dbReference>
<protein>
    <submittedName>
        <fullName evidence="2">Suppressor of fused domain protein</fullName>
    </submittedName>
</protein>
<dbReference type="Proteomes" id="UP000317713">
    <property type="component" value="Chromosome"/>
</dbReference>
<dbReference type="EMBL" id="CP042161">
    <property type="protein sequence ID" value="QDS37569.1"/>
    <property type="molecule type" value="Genomic_DNA"/>
</dbReference>
<evidence type="ECO:0000259" key="1">
    <source>
        <dbReference type="Pfam" id="PF05076"/>
    </source>
</evidence>
<dbReference type="AlphaFoldDB" id="A0A517IFD3"/>
<evidence type="ECO:0000313" key="3">
    <source>
        <dbReference type="Proteomes" id="UP000317713"/>
    </source>
</evidence>
<reference evidence="2 3" key="1">
    <citation type="submission" date="2019-07" db="EMBL/GenBank/DDBJ databases">
        <title>Characterization of Brevibacillus brevis HK544, as a potential biocontrol agent.</title>
        <authorList>
            <person name="Kim H."/>
        </authorList>
    </citation>
    <scope>NUCLEOTIDE SEQUENCE [LARGE SCALE GENOMIC DNA]</scope>
    <source>
        <strain evidence="2 3">HK544</strain>
    </source>
</reference>
<name>A0A517IFD3_BREBE</name>